<evidence type="ECO:0000259" key="2">
    <source>
        <dbReference type="Pfam" id="PF06985"/>
    </source>
</evidence>
<gene>
    <name evidence="3" type="ORF">DL764_007330</name>
</gene>
<reference evidence="3 4" key="1">
    <citation type="submission" date="2018-06" db="EMBL/GenBank/DDBJ databases">
        <title>Complete Genomes of Monosporascus.</title>
        <authorList>
            <person name="Robinson A.J."/>
            <person name="Natvig D.O."/>
        </authorList>
    </citation>
    <scope>NUCLEOTIDE SEQUENCE [LARGE SCALE GENOMIC DNA]</scope>
    <source>
        <strain evidence="3 4">CBS 110550</strain>
    </source>
</reference>
<dbReference type="Pfam" id="PF26639">
    <property type="entry name" value="Het-6_barrel"/>
    <property type="match status" value="1"/>
</dbReference>
<name>A0A4V1X9R1_9PEZI</name>
<dbReference type="EMBL" id="QJNU01000492">
    <property type="protein sequence ID" value="RYO97352.1"/>
    <property type="molecule type" value="Genomic_DNA"/>
</dbReference>
<dbReference type="PANTHER" id="PTHR24148">
    <property type="entry name" value="ANKYRIN REPEAT DOMAIN-CONTAINING PROTEIN 39 HOMOLOG-RELATED"/>
    <property type="match status" value="1"/>
</dbReference>
<feature type="region of interest" description="Disordered" evidence="1">
    <location>
        <begin position="504"/>
        <end position="533"/>
    </location>
</feature>
<proteinExistence type="predicted"/>
<dbReference type="PANTHER" id="PTHR24148:SF73">
    <property type="entry name" value="HET DOMAIN PROTEIN (AFU_ORTHOLOGUE AFUA_8G01020)"/>
    <property type="match status" value="1"/>
</dbReference>
<accession>A0A4V1X9R1</accession>
<evidence type="ECO:0000313" key="4">
    <source>
        <dbReference type="Proteomes" id="UP000293360"/>
    </source>
</evidence>
<protein>
    <recommendedName>
        <fullName evidence="2">Heterokaryon incompatibility domain-containing protein</fullName>
    </recommendedName>
</protein>
<organism evidence="3 4">
    <name type="scientific">Monosporascus ibericus</name>
    <dbReference type="NCBI Taxonomy" id="155417"/>
    <lineage>
        <taxon>Eukaryota</taxon>
        <taxon>Fungi</taxon>
        <taxon>Dikarya</taxon>
        <taxon>Ascomycota</taxon>
        <taxon>Pezizomycotina</taxon>
        <taxon>Sordariomycetes</taxon>
        <taxon>Xylariomycetidae</taxon>
        <taxon>Xylariales</taxon>
        <taxon>Xylariales incertae sedis</taxon>
        <taxon>Monosporascus</taxon>
    </lineage>
</organism>
<dbReference type="Proteomes" id="UP000293360">
    <property type="component" value="Unassembled WGS sequence"/>
</dbReference>
<dbReference type="OrthoDB" id="3557394at2759"/>
<dbReference type="InterPro" id="IPR052895">
    <property type="entry name" value="HetReg/Transcr_Mod"/>
</dbReference>
<evidence type="ECO:0000313" key="3">
    <source>
        <dbReference type="EMBL" id="RYO97352.1"/>
    </source>
</evidence>
<comment type="caution">
    <text evidence="3">The sequence shown here is derived from an EMBL/GenBank/DDBJ whole genome shotgun (WGS) entry which is preliminary data.</text>
</comment>
<dbReference type="AlphaFoldDB" id="A0A4V1X9R1"/>
<keyword evidence="4" id="KW-1185">Reference proteome</keyword>
<dbReference type="Pfam" id="PF06985">
    <property type="entry name" value="HET"/>
    <property type="match status" value="1"/>
</dbReference>
<evidence type="ECO:0000256" key="1">
    <source>
        <dbReference type="SAM" id="MobiDB-lite"/>
    </source>
</evidence>
<feature type="compositionally biased region" description="Acidic residues" evidence="1">
    <location>
        <begin position="507"/>
        <end position="520"/>
    </location>
</feature>
<dbReference type="InterPro" id="IPR010730">
    <property type="entry name" value="HET"/>
</dbReference>
<feature type="domain" description="Heterokaryon incompatibility" evidence="2">
    <location>
        <begin position="53"/>
        <end position="253"/>
    </location>
</feature>
<sequence length="774" mass="86346">MSRSLGQWSRNGLYQSLNPDTPTIRLLTLHPGDWDAPISCHLFTTRLTDACSYKALSYCWKTDGDSPDVDISCNLRTLTISSNLNAALKRLRQDPANRRIWVDAICINQQDDAERTYQVGLMRDIYHLSAEVLIWLGEQGLFDALSESVGKVVPGGGNDDDNLNLTTWSGDAGDMSKLKWYFSPTAEAHRAKTFSSYTNDVYGAFCILHLLSSGVAVDKIWHLRQPKYSAPIVRGLDAVIRKAWWQRIWVVQETVVARKATVWYGNMSAPWQLFSSAVIEYDKSRMRTNASNFITQLDSGHVLMQYTRVIMDIESTRRDWGMGKPMQLLPLLRKFRARLSSDSRDKVFAILGLIRSWVENQRLDVDYSLDFDTLSLDTTLFLIRSTRSLAVLAGTLQGIEDAESSGGRRRPGWITDWSCSPSTNEHIRLGSIHLYNASRGIMGRVAVHMPGILETQACRFDRIILTGREMPIGEGRSRMRLAVSSWEEHYDFFASVYNNNYGGGAGDDNDNGNYDDDDNDENRHNFKPRKPRSASASDAFWRTLCCDLEYVSNSGPTSANIDTAVAEGEGGGGGGGSHIYSRKFRRLDDDDLSGSRAAYKQWRWASRDSNRRTSIIDNHWLEPPEGESVSETRNVYNYILDCTSGGRSFFVTEKGYIGTGPPGVRPEDTISVLLGSRVPFVLRSIDGATSATGGAAPRKCHGAEVRTLFTETARERAGADAARPVAKVETEHCHEAHWNCYQVVGDAYVHGAMDGSIVANATHGFRAVESVFLI</sequence>